<dbReference type="RefSeq" id="WP_338536025.1">
    <property type="nucleotide sequence ID" value="NZ_AP028654.1"/>
</dbReference>
<dbReference type="InterPro" id="IPR006665">
    <property type="entry name" value="OmpA-like"/>
</dbReference>
<dbReference type="Gene3D" id="3.30.1330.60">
    <property type="entry name" value="OmpA-like domain"/>
    <property type="match status" value="1"/>
</dbReference>
<protein>
    <recommendedName>
        <fullName evidence="4">OmpA-like domain-containing protein</fullName>
    </recommendedName>
</protein>
<gene>
    <name evidence="5" type="ORF">HLPR_27700</name>
</gene>
<feature type="domain" description="OmpA-like" evidence="4">
    <location>
        <begin position="112"/>
        <end position="230"/>
    </location>
</feature>
<keyword evidence="6" id="KW-1185">Reference proteome</keyword>
<dbReference type="SUPFAM" id="SSF103088">
    <property type="entry name" value="OmpA-like"/>
    <property type="match status" value="1"/>
</dbReference>
<evidence type="ECO:0000259" key="4">
    <source>
        <dbReference type="PROSITE" id="PS51123"/>
    </source>
</evidence>
<dbReference type="PANTHER" id="PTHR30329:SF21">
    <property type="entry name" value="LIPOPROTEIN YIAD-RELATED"/>
    <property type="match status" value="1"/>
</dbReference>
<keyword evidence="3" id="KW-0812">Transmembrane</keyword>
<proteinExistence type="predicted"/>
<keyword evidence="3" id="KW-1133">Transmembrane helix</keyword>
<keyword evidence="1 3" id="KW-0472">Membrane</keyword>
<reference evidence="5 6" key="1">
    <citation type="submission" date="2023-08" db="EMBL/GenBank/DDBJ databases">
        <title>Helicovermis profunda gen. nov., sp. nov., a novel mesophilic, fermentative bacterium within the Bacillota from a deep-sea hydrothermal vent chimney.</title>
        <authorList>
            <person name="Miyazaki U."/>
            <person name="Mizutani D."/>
            <person name="Hashimoto Y."/>
            <person name="Tame A."/>
            <person name="Sawayama S."/>
            <person name="Miyazaki J."/>
            <person name="Takai K."/>
            <person name="Nakagawa S."/>
        </authorList>
    </citation>
    <scope>NUCLEOTIDE SEQUENCE [LARGE SCALE GENOMIC DNA]</scope>
    <source>
        <strain evidence="5 6">S502</strain>
    </source>
</reference>
<evidence type="ECO:0000256" key="2">
    <source>
        <dbReference type="SAM" id="MobiDB-lite"/>
    </source>
</evidence>
<feature type="compositionally biased region" description="Low complexity" evidence="2">
    <location>
        <begin position="102"/>
        <end position="113"/>
    </location>
</feature>
<evidence type="ECO:0000313" key="5">
    <source>
        <dbReference type="EMBL" id="BEP30439.1"/>
    </source>
</evidence>
<dbReference type="InterPro" id="IPR050330">
    <property type="entry name" value="Bact_OuterMem_StrucFunc"/>
</dbReference>
<dbReference type="EMBL" id="AP028654">
    <property type="protein sequence ID" value="BEP30439.1"/>
    <property type="molecule type" value="Genomic_DNA"/>
</dbReference>
<accession>A0AAU9EFZ1</accession>
<dbReference type="Proteomes" id="UP001321786">
    <property type="component" value="Chromosome"/>
</dbReference>
<dbReference type="PANTHER" id="PTHR30329">
    <property type="entry name" value="STATOR ELEMENT OF FLAGELLAR MOTOR COMPLEX"/>
    <property type="match status" value="1"/>
</dbReference>
<organism evidence="5 6">
    <name type="scientific">Helicovermis profundi</name>
    <dbReference type="NCBI Taxonomy" id="3065157"/>
    <lineage>
        <taxon>Bacteria</taxon>
        <taxon>Bacillati</taxon>
        <taxon>Bacillota</taxon>
        <taxon>Clostridia</taxon>
        <taxon>Helicovermis</taxon>
    </lineage>
</organism>
<dbReference type="PROSITE" id="PS51123">
    <property type="entry name" value="OMPA_2"/>
    <property type="match status" value="1"/>
</dbReference>
<evidence type="ECO:0000313" key="6">
    <source>
        <dbReference type="Proteomes" id="UP001321786"/>
    </source>
</evidence>
<dbReference type="InterPro" id="IPR036737">
    <property type="entry name" value="OmpA-like_sf"/>
</dbReference>
<feature type="region of interest" description="Disordered" evidence="2">
    <location>
        <begin position="80"/>
        <end position="113"/>
    </location>
</feature>
<dbReference type="KEGG" id="hprf:HLPR_27700"/>
<evidence type="ECO:0000256" key="3">
    <source>
        <dbReference type="SAM" id="Phobius"/>
    </source>
</evidence>
<evidence type="ECO:0000256" key="1">
    <source>
        <dbReference type="PROSITE-ProRule" id="PRU00473"/>
    </source>
</evidence>
<sequence>MSKYKLTKRGKNVAIGLIILIIMIVVFILSSINNNLENVQKELGVSENNISSSEDILKNSESQQNTDSDTNDISKEIVNNSNTDIGDAENIDEITQDDSSLNTEEINSEITNESSSFEDHYNIYFDADSYIIKEKYFSILDKVIADLKNNDVIIVVEGNYNGAFDHKKYLFIDLSLNRALVVKNYFIDNGIDANRIEVVNNEDRNPINKDNSDLQLSLNRRTEIYFKKKID</sequence>
<dbReference type="CDD" id="cd07185">
    <property type="entry name" value="OmpA_C-like"/>
    <property type="match status" value="1"/>
</dbReference>
<feature type="compositionally biased region" description="Acidic residues" evidence="2">
    <location>
        <begin position="86"/>
        <end position="96"/>
    </location>
</feature>
<dbReference type="AlphaFoldDB" id="A0AAU9EFZ1"/>
<dbReference type="GO" id="GO:0016020">
    <property type="term" value="C:membrane"/>
    <property type="evidence" value="ECO:0007669"/>
    <property type="project" value="UniProtKB-UniRule"/>
</dbReference>
<feature type="transmembrane region" description="Helical" evidence="3">
    <location>
        <begin position="12"/>
        <end position="32"/>
    </location>
</feature>
<dbReference type="Pfam" id="PF00691">
    <property type="entry name" value="OmpA"/>
    <property type="match status" value="1"/>
</dbReference>
<name>A0AAU9EFZ1_9FIRM</name>